<name>A0A101UPX4_9ACTN</name>
<proteinExistence type="predicted"/>
<dbReference type="OrthoDB" id="4078192at2"/>
<evidence type="ECO:0000313" key="1">
    <source>
        <dbReference type="EMBL" id="KUO14684.1"/>
    </source>
</evidence>
<gene>
    <name evidence="1" type="ORF">AQJ91_45525</name>
</gene>
<comment type="caution">
    <text evidence="1">The sequence shown here is derived from an EMBL/GenBank/DDBJ whole genome shotgun (WGS) entry which is preliminary data.</text>
</comment>
<dbReference type="AlphaFoldDB" id="A0A101UPX4"/>
<dbReference type="EMBL" id="LMXB01000135">
    <property type="protein sequence ID" value="KUO14684.1"/>
    <property type="molecule type" value="Genomic_DNA"/>
</dbReference>
<keyword evidence="2" id="KW-1185">Reference proteome</keyword>
<dbReference type="RefSeq" id="WP_067035343.1">
    <property type="nucleotide sequence ID" value="NZ_KQ949131.1"/>
</dbReference>
<organism evidence="1 2">
    <name type="scientific">Streptomyces dysideae</name>
    <dbReference type="NCBI Taxonomy" id="909626"/>
    <lineage>
        <taxon>Bacteria</taxon>
        <taxon>Bacillati</taxon>
        <taxon>Actinomycetota</taxon>
        <taxon>Actinomycetes</taxon>
        <taxon>Kitasatosporales</taxon>
        <taxon>Streptomycetaceae</taxon>
        <taxon>Streptomyces</taxon>
    </lineage>
</organism>
<sequence length="70" mass="7728">MLYQYRTTETNDFGPGFFVNFAPVQVECAEGMTPTQDDLKVDDVRISIADSPVFANRTWEFGPFTAGSGA</sequence>
<evidence type="ECO:0000313" key="2">
    <source>
        <dbReference type="Proteomes" id="UP000053260"/>
    </source>
</evidence>
<dbReference type="Proteomes" id="UP000053260">
    <property type="component" value="Unassembled WGS sequence"/>
</dbReference>
<accession>A0A101UPX4</accession>
<reference evidence="1 2" key="1">
    <citation type="submission" date="2015-10" db="EMBL/GenBank/DDBJ databases">
        <title>Draft genome sequence of Streptomyces sp. RV15, isolated from a marine sponge.</title>
        <authorList>
            <person name="Ruckert C."/>
            <person name="Abdelmohsen U.R."/>
            <person name="Winkler A."/>
            <person name="Hentschel U."/>
            <person name="Kalinowski J."/>
            <person name="Kampfer P."/>
            <person name="Glaeser S."/>
        </authorList>
    </citation>
    <scope>NUCLEOTIDE SEQUENCE [LARGE SCALE GENOMIC DNA]</scope>
    <source>
        <strain evidence="1 2">RV15</strain>
    </source>
</reference>
<dbReference type="STRING" id="909626.AQJ91_45525"/>
<protein>
    <submittedName>
        <fullName evidence="1">Uncharacterized protein</fullName>
    </submittedName>
</protein>